<evidence type="ECO:0000259" key="8">
    <source>
        <dbReference type="PROSITE" id="PS50157"/>
    </source>
</evidence>
<evidence type="ECO:0000256" key="1">
    <source>
        <dbReference type="ARBA" id="ARBA00022723"/>
    </source>
</evidence>
<evidence type="ECO:0000256" key="3">
    <source>
        <dbReference type="ARBA" id="ARBA00022771"/>
    </source>
</evidence>
<dbReference type="OMA" id="ENLCHEY"/>
<dbReference type="InterPro" id="IPR036236">
    <property type="entry name" value="Znf_C2H2_sf"/>
</dbReference>
<keyword evidence="1" id="KW-0479">Metal-binding</keyword>
<organism evidence="9 10">
    <name type="scientific">Diaphorina citri</name>
    <name type="common">Asian citrus psyllid</name>
    <dbReference type="NCBI Taxonomy" id="121845"/>
    <lineage>
        <taxon>Eukaryota</taxon>
        <taxon>Metazoa</taxon>
        <taxon>Ecdysozoa</taxon>
        <taxon>Arthropoda</taxon>
        <taxon>Hexapoda</taxon>
        <taxon>Insecta</taxon>
        <taxon>Pterygota</taxon>
        <taxon>Neoptera</taxon>
        <taxon>Paraneoptera</taxon>
        <taxon>Hemiptera</taxon>
        <taxon>Sternorrhyncha</taxon>
        <taxon>Psylloidea</taxon>
        <taxon>Psyllidae</taxon>
        <taxon>Diaphorininae</taxon>
        <taxon>Diaphorina</taxon>
    </lineage>
</organism>
<dbReference type="KEGG" id="dci:103520349"/>
<reference evidence="10" key="1">
    <citation type="submission" date="2025-08" db="UniProtKB">
        <authorList>
            <consortium name="RefSeq"/>
        </authorList>
    </citation>
    <scope>IDENTIFICATION</scope>
</reference>
<feature type="domain" description="C2H2-type" evidence="8">
    <location>
        <begin position="245"/>
        <end position="274"/>
    </location>
</feature>
<keyword evidence="4" id="KW-0862">Zinc</keyword>
<evidence type="ECO:0000256" key="7">
    <source>
        <dbReference type="PROSITE-ProRule" id="PRU00042"/>
    </source>
</evidence>
<dbReference type="GO" id="GO:0000981">
    <property type="term" value="F:DNA-binding transcription factor activity, RNA polymerase II-specific"/>
    <property type="evidence" value="ECO:0007669"/>
    <property type="project" value="TreeGrafter"/>
</dbReference>
<dbReference type="InterPro" id="IPR013087">
    <property type="entry name" value="Znf_C2H2_type"/>
</dbReference>
<dbReference type="SUPFAM" id="SSF57667">
    <property type="entry name" value="beta-beta-alpha zinc fingers"/>
    <property type="match status" value="2"/>
</dbReference>
<dbReference type="FunFam" id="3.30.160.60:FF:000032">
    <property type="entry name" value="Krueppel-like factor 4"/>
    <property type="match status" value="1"/>
</dbReference>
<protein>
    <submittedName>
        <fullName evidence="10">Early growth response protein 3-like</fullName>
    </submittedName>
</protein>
<dbReference type="AlphaFoldDB" id="A0A1S3DLX5"/>
<evidence type="ECO:0000313" key="9">
    <source>
        <dbReference type="Proteomes" id="UP000079169"/>
    </source>
</evidence>
<dbReference type="PANTHER" id="PTHR23235:SF158">
    <property type="entry name" value="C2H2-TYPE DOMAIN-CONTAINING PROTEIN"/>
    <property type="match status" value="1"/>
</dbReference>
<dbReference type="GO" id="GO:0000978">
    <property type="term" value="F:RNA polymerase II cis-regulatory region sequence-specific DNA binding"/>
    <property type="evidence" value="ECO:0007669"/>
    <property type="project" value="TreeGrafter"/>
</dbReference>
<dbReference type="PROSITE" id="PS00028">
    <property type="entry name" value="ZINC_FINGER_C2H2_1"/>
    <property type="match status" value="3"/>
</dbReference>
<proteinExistence type="predicted"/>
<dbReference type="PaxDb" id="121845-A0A1S3DLX5"/>
<keyword evidence="9" id="KW-1185">Reference proteome</keyword>
<feature type="domain" description="C2H2-type" evidence="8">
    <location>
        <begin position="275"/>
        <end position="304"/>
    </location>
</feature>
<evidence type="ECO:0000256" key="4">
    <source>
        <dbReference type="ARBA" id="ARBA00022833"/>
    </source>
</evidence>
<dbReference type="Gene3D" id="3.30.160.60">
    <property type="entry name" value="Classic Zinc Finger"/>
    <property type="match status" value="3"/>
</dbReference>
<keyword evidence="3 7" id="KW-0863">Zinc-finger</keyword>
<dbReference type="Proteomes" id="UP000079169">
    <property type="component" value="Unplaced"/>
</dbReference>
<accession>A0A1S3DLX5</accession>
<keyword evidence="6" id="KW-0804">Transcription</keyword>
<feature type="domain" description="C2H2-type" evidence="8">
    <location>
        <begin position="305"/>
        <end position="330"/>
    </location>
</feature>
<dbReference type="STRING" id="121845.A0A1S3DLX5"/>
<evidence type="ECO:0000256" key="2">
    <source>
        <dbReference type="ARBA" id="ARBA00022737"/>
    </source>
</evidence>
<dbReference type="Pfam" id="PF00096">
    <property type="entry name" value="zf-C2H2"/>
    <property type="match status" value="3"/>
</dbReference>
<dbReference type="GO" id="GO:0008270">
    <property type="term" value="F:zinc ion binding"/>
    <property type="evidence" value="ECO:0007669"/>
    <property type="project" value="UniProtKB-KW"/>
</dbReference>
<dbReference type="RefSeq" id="XP_008483659.1">
    <property type="nucleotide sequence ID" value="XM_008485437.3"/>
</dbReference>
<name>A0A1S3DLX5_DIACI</name>
<evidence type="ECO:0000256" key="6">
    <source>
        <dbReference type="ARBA" id="ARBA00023163"/>
    </source>
</evidence>
<gene>
    <name evidence="10" type="primary">LOC103520349</name>
</gene>
<dbReference type="SMART" id="SM00355">
    <property type="entry name" value="ZnF_C2H2"/>
    <property type="match status" value="3"/>
</dbReference>
<evidence type="ECO:0000256" key="5">
    <source>
        <dbReference type="ARBA" id="ARBA00023015"/>
    </source>
</evidence>
<dbReference type="PROSITE" id="PS50157">
    <property type="entry name" value="ZINC_FINGER_C2H2_2"/>
    <property type="match status" value="3"/>
</dbReference>
<sequence>MSSGCIGSSEMADFQEVWHDIETVMSGEGPPVFIDYTAASDLVQDIIPNVESSTSNTPVSNYYIDFNTSNNYKNKPPDQIVPNLLYSEIKKYEDVYKNEPLSAFVEYSVKSENSSNLSDEHKQTLSCNYNQYPSQHSIDSSSVNNYSSLYLSPVTPSNPEFYPENYQYHHYRDDYSLDIKYQPEYEHYRVNSSSHGNYNKLHIHPYYQTHHHTQIFQTPSITIKSSLLSKPKRRQNWSRRKIIMHTCSHNGCGKTYTKSSHLKAHLRTHTGEKPYQCGWKGCGWKFARSDELTRHFRKHTGDRPFQCTLCERAFSRSDHLSLHMKRHVNI</sequence>
<evidence type="ECO:0000313" key="10">
    <source>
        <dbReference type="RefSeq" id="XP_008483659.1"/>
    </source>
</evidence>
<dbReference type="GeneID" id="103520349"/>
<dbReference type="PANTHER" id="PTHR23235">
    <property type="entry name" value="KRUEPPEL-LIKE TRANSCRIPTION FACTOR"/>
    <property type="match status" value="1"/>
</dbReference>
<keyword evidence="5" id="KW-0805">Transcription regulation</keyword>
<keyword evidence="2" id="KW-0677">Repeat</keyword>